<evidence type="ECO:0000313" key="2">
    <source>
        <dbReference type="Proteomes" id="UP001162087"/>
    </source>
</evidence>
<sequence length="235" mass="27048">MQSHLRNDDVKLDTLSEPNASLIGENITLPKDSFNSYLCYLLYEMAHYKLTMIPFLVIVISTLMIVFFHNIVLCNVVFGLLIFAFFFVSMGALIAFNESFSDEEFKIKLLLEVITRKPAVKGKEWRIITYNMNQYLFDNGLWNTPYYFYCDQSCYGFFRHLIKGKNPGANSSSSANDVENTQSDAPATEPSNEVTKSYSFSADPILEAYYLKAAEAEKQAQREYWRKQYPDADIP</sequence>
<organism evidence="1 2">
    <name type="scientific">Saccharomyces kudriavzevii (strain ATCC MYA-4449 / AS 2.2408 / CBS 8840 / NBRC 1802 / NCYC 2889)</name>
    <name type="common">Yeast</name>
    <dbReference type="NCBI Taxonomy" id="226230"/>
    <lineage>
        <taxon>Eukaryota</taxon>
        <taxon>Fungi</taxon>
        <taxon>Dikarya</taxon>
        <taxon>Ascomycota</taxon>
        <taxon>Saccharomycotina</taxon>
        <taxon>Saccharomycetes</taxon>
        <taxon>Saccharomycetales</taxon>
        <taxon>Saccharomycetaceae</taxon>
        <taxon>Saccharomyces</taxon>
    </lineage>
</organism>
<dbReference type="Pfam" id="PF00674">
    <property type="entry name" value="DUP"/>
    <property type="match status" value="1"/>
</dbReference>
<dbReference type="OrthoDB" id="4040223at2759"/>
<proteinExistence type="predicted"/>
<evidence type="ECO:0000313" key="1">
    <source>
        <dbReference type="EMBL" id="CAI4056581.1"/>
    </source>
</evidence>
<dbReference type="Proteomes" id="UP001162087">
    <property type="component" value="Chromosome 3"/>
</dbReference>
<name>A0AA35JC56_SACK1</name>
<dbReference type="InterPro" id="IPR001142">
    <property type="entry name" value="DUP/COS"/>
</dbReference>
<keyword evidence="2" id="KW-1185">Reference proteome</keyword>
<reference evidence="1" key="1">
    <citation type="submission" date="2022-10" db="EMBL/GenBank/DDBJ databases">
        <authorList>
            <person name="Byrne P K."/>
        </authorList>
    </citation>
    <scope>NUCLEOTIDE SEQUENCE</scope>
    <source>
        <strain evidence="1">IFO1802</strain>
    </source>
</reference>
<accession>A0AA35JC56</accession>
<protein>
    <submittedName>
        <fullName evidence="1">Uncharacterized protein</fullName>
    </submittedName>
</protein>
<dbReference type="EMBL" id="OX365898">
    <property type="protein sequence ID" value="CAI4056581.1"/>
    <property type="molecule type" value="Genomic_DNA"/>
</dbReference>
<gene>
    <name evidence="1" type="primary">SKDI03G0710</name>
    <name evidence="1" type="ORF">SKDI_03G0710</name>
</gene>